<proteinExistence type="predicted"/>
<sequence length="49" mass="5479">MATDTPAKDRDEKATDRRPWRSPLFTELADVHDTSKAFTPVDFITSGPS</sequence>
<evidence type="ECO:0000313" key="3">
    <source>
        <dbReference type="Proteomes" id="UP001499951"/>
    </source>
</evidence>
<feature type="region of interest" description="Disordered" evidence="1">
    <location>
        <begin position="1"/>
        <end position="21"/>
    </location>
</feature>
<keyword evidence="3" id="KW-1185">Reference proteome</keyword>
<protein>
    <submittedName>
        <fullName evidence="2">Uncharacterized protein</fullName>
    </submittedName>
</protein>
<dbReference type="EMBL" id="BAAADD010000002">
    <property type="protein sequence ID" value="GAA0563038.1"/>
    <property type="molecule type" value="Genomic_DNA"/>
</dbReference>
<accession>A0ABN1EBA8</accession>
<evidence type="ECO:0000313" key="2">
    <source>
        <dbReference type="EMBL" id="GAA0563038.1"/>
    </source>
</evidence>
<feature type="compositionally biased region" description="Basic and acidic residues" evidence="1">
    <location>
        <begin position="1"/>
        <end position="19"/>
    </location>
</feature>
<comment type="caution">
    <text evidence="2">The sequence shown here is derived from an EMBL/GenBank/DDBJ whole genome shotgun (WGS) entry which is preliminary data.</text>
</comment>
<gene>
    <name evidence="2" type="ORF">GCM10008942_09340</name>
</gene>
<evidence type="ECO:0000256" key="1">
    <source>
        <dbReference type="SAM" id="MobiDB-lite"/>
    </source>
</evidence>
<dbReference type="Proteomes" id="UP001499951">
    <property type="component" value="Unassembled WGS sequence"/>
</dbReference>
<name>A0ABN1EBA8_9PROT</name>
<organism evidence="2 3">
    <name type="scientific">Rhizomicrobium electricum</name>
    <dbReference type="NCBI Taxonomy" id="480070"/>
    <lineage>
        <taxon>Bacteria</taxon>
        <taxon>Pseudomonadati</taxon>
        <taxon>Pseudomonadota</taxon>
        <taxon>Alphaproteobacteria</taxon>
        <taxon>Micropepsales</taxon>
        <taxon>Micropepsaceae</taxon>
        <taxon>Rhizomicrobium</taxon>
    </lineage>
</organism>
<reference evidence="2 3" key="1">
    <citation type="journal article" date="2019" name="Int. J. Syst. Evol. Microbiol.">
        <title>The Global Catalogue of Microorganisms (GCM) 10K type strain sequencing project: providing services to taxonomists for standard genome sequencing and annotation.</title>
        <authorList>
            <consortium name="The Broad Institute Genomics Platform"/>
            <consortium name="The Broad Institute Genome Sequencing Center for Infectious Disease"/>
            <person name="Wu L."/>
            <person name="Ma J."/>
        </authorList>
    </citation>
    <scope>NUCLEOTIDE SEQUENCE [LARGE SCALE GENOMIC DNA]</scope>
    <source>
        <strain evidence="2 3">JCM 15089</strain>
    </source>
</reference>